<comment type="subcellular location">
    <subcellularLocation>
        <location evidence="1">Nucleus</location>
    </subcellularLocation>
</comment>
<gene>
    <name evidence="9" type="ORF">SMAX5B_018140</name>
</gene>
<feature type="domain" description="C2H2-type" evidence="8">
    <location>
        <begin position="171"/>
        <end position="193"/>
    </location>
</feature>
<dbReference type="InterPro" id="IPR036236">
    <property type="entry name" value="Znf_C2H2_sf"/>
</dbReference>
<dbReference type="FunFam" id="3.30.160.60:FF:000293">
    <property type="entry name" value="zinc finger protein 385B isoform X3"/>
    <property type="match status" value="1"/>
</dbReference>
<evidence type="ECO:0000313" key="9">
    <source>
        <dbReference type="EMBL" id="AWP15664.1"/>
    </source>
</evidence>
<reference evidence="9 10" key="1">
    <citation type="submission" date="2017-12" db="EMBL/GenBank/DDBJ databases">
        <title>Integrating genomic resources of turbot (Scophthalmus maximus) in depth evaluation of genetic and physical mapping variation across individuals.</title>
        <authorList>
            <person name="Martinez P."/>
        </authorList>
    </citation>
    <scope>NUCLEOTIDE SEQUENCE [LARGE SCALE GENOMIC DNA]</scope>
</reference>
<evidence type="ECO:0000256" key="6">
    <source>
        <dbReference type="ARBA" id="ARBA00023242"/>
    </source>
</evidence>
<feature type="domain" description="C2H2-type" evidence="8">
    <location>
        <begin position="395"/>
        <end position="417"/>
    </location>
</feature>
<dbReference type="GO" id="GO:0008270">
    <property type="term" value="F:zinc ion binding"/>
    <property type="evidence" value="ECO:0007669"/>
    <property type="project" value="UniProtKB-KW"/>
</dbReference>
<protein>
    <submittedName>
        <fullName evidence="9">Putative zinc finger protein 385D-like</fullName>
    </submittedName>
</protein>
<feature type="compositionally biased region" description="Low complexity" evidence="7">
    <location>
        <begin position="277"/>
        <end position="289"/>
    </location>
</feature>
<dbReference type="GO" id="GO:0005634">
    <property type="term" value="C:nucleus"/>
    <property type="evidence" value="ECO:0007669"/>
    <property type="project" value="UniProtKB-SubCell"/>
</dbReference>
<dbReference type="InterPro" id="IPR003604">
    <property type="entry name" value="Matrin/U1-like-C_Znf_C2H2"/>
</dbReference>
<sequence>MSTSVLEGINIIAASVVICMHTPRSHHTLIVITRRHFICKNPKPAVGERHVKSLSPFAIMEVKILTTGGGADAIKKYSITTKRPAFKCNPPKLEIVNCNACQNGLLPALLRPTLPAVQTSLGMKQFLPFPLETASAVSLFPGFSTMDPVQKAVLHHTLGLPPTAKRKHVSCSVCQLRFNSQSQALAHYKGTKHAKKLKALDAPKTKLKGSVVTKETTNQEITKGINISQVSNGTDRKDGLHGAAPLPLSPVLRLAQPLATLAMPVSTPVASPIVPNSTAATAPESTSAAGGDEKQSKLNSPSEPDLEPEAEPEADADTETEEEKAVRLLYCSLCKVAVNSASQLEAHNSGTKHKTMLDARSGVGSIKSFPRPGVKSKLAAPVKSATGLQNKTFYCETCDVHVNSETQLKQHISSRRHKDRAAGKPAKPKYSPYSKPQKGQTKQPITLTLGKERQCQPLTAQIIPAHLAAVAAAISNSFTHRANHAVALLSQAPPSSASRLRCWFLMFQHFPKLFHTTDTVVKCDVWQSDKHILL</sequence>
<keyword evidence="10" id="KW-1185">Reference proteome</keyword>
<keyword evidence="6" id="KW-0539">Nucleus</keyword>
<dbReference type="InterPro" id="IPR022755">
    <property type="entry name" value="Znf_C2H2_jaz"/>
</dbReference>
<evidence type="ECO:0000256" key="1">
    <source>
        <dbReference type="ARBA" id="ARBA00004123"/>
    </source>
</evidence>
<evidence type="ECO:0000259" key="8">
    <source>
        <dbReference type="PROSITE" id="PS00028"/>
    </source>
</evidence>
<keyword evidence="3" id="KW-0677">Repeat</keyword>
<feature type="compositionally biased region" description="Low complexity" evidence="7">
    <location>
        <begin position="423"/>
        <end position="439"/>
    </location>
</feature>
<proteinExistence type="predicted"/>
<dbReference type="PANTHER" id="PTHR23067">
    <property type="entry name" value="DOUBLE-STRANDED RNA-BINDING ZINC FINGER PROTEIN"/>
    <property type="match status" value="1"/>
</dbReference>
<feature type="region of interest" description="Disordered" evidence="7">
    <location>
        <begin position="274"/>
        <end position="322"/>
    </location>
</feature>
<keyword evidence="5" id="KW-0862">Zinc</keyword>
<evidence type="ECO:0000256" key="4">
    <source>
        <dbReference type="ARBA" id="ARBA00022771"/>
    </source>
</evidence>
<dbReference type="Proteomes" id="UP000246464">
    <property type="component" value="Chromosome 16"/>
</dbReference>
<organism evidence="9 10">
    <name type="scientific">Scophthalmus maximus</name>
    <name type="common">Turbot</name>
    <name type="synonym">Psetta maxima</name>
    <dbReference type="NCBI Taxonomy" id="52904"/>
    <lineage>
        <taxon>Eukaryota</taxon>
        <taxon>Metazoa</taxon>
        <taxon>Chordata</taxon>
        <taxon>Craniata</taxon>
        <taxon>Vertebrata</taxon>
        <taxon>Euteleostomi</taxon>
        <taxon>Actinopterygii</taxon>
        <taxon>Neopterygii</taxon>
        <taxon>Teleostei</taxon>
        <taxon>Neoteleostei</taxon>
        <taxon>Acanthomorphata</taxon>
        <taxon>Carangaria</taxon>
        <taxon>Pleuronectiformes</taxon>
        <taxon>Pleuronectoidei</taxon>
        <taxon>Scophthalmidae</taxon>
        <taxon>Scophthalmus</taxon>
    </lineage>
</organism>
<keyword evidence="4" id="KW-0863">Zinc-finger</keyword>
<accession>A0A2U9CGC4</accession>
<dbReference type="GO" id="GO:0003676">
    <property type="term" value="F:nucleic acid binding"/>
    <property type="evidence" value="ECO:0007669"/>
    <property type="project" value="InterPro"/>
</dbReference>
<dbReference type="InterPro" id="IPR013087">
    <property type="entry name" value="Znf_C2H2_type"/>
</dbReference>
<dbReference type="Gene3D" id="3.30.160.60">
    <property type="entry name" value="Classic Zinc Finger"/>
    <property type="match status" value="3"/>
</dbReference>
<evidence type="ECO:0000256" key="7">
    <source>
        <dbReference type="SAM" id="MobiDB-lite"/>
    </source>
</evidence>
<dbReference type="Pfam" id="PF12171">
    <property type="entry name" value="zf-C2H2_jaz"/>
    <property type="match status" value="1"/>
</dbReference>
<dbReference type="PROSITE" id="PS00028">
    <property type="entry name" value="ZINC_FINGER_C2H2_1"/>
    <property type="match status" value="2"/>
</dbReference>
<dbReference type="PANTHER" id="PTHR23067:SF12">
    <property type="entry name" value="ZINC FINGER PROTEIN 385D"/>
    <property type="match status" value="1"/>
</dbReference>
<keyword evidence="2" id="KW-0479">Metal-binding</keyword>
<feature type="region of interest" description="Disordered" evidence="7">
    <location>
        <begin position="408"/>
        <end position="443"/>
    </location>
</feature>
<dbReference type="STRING" id="52904.ENSSMAP00000022762"/>
<evidence type="ECO:0000256" key="2">
    <source>
        <dbReference type="ARBA" id="ARBA00022723"/>
    </source>
</evidence>
<dbReference type="EMBL" id="CP026258">
    <property type="protein sequence ID" value="AWP15664.1"/>
    <property type="molecule type" value="Genomic_DNA"/>
</dbReference>
<dbReference type="AlphaFoldDB" id="A0A2U9CGC4"/>
<feature type="compositionally biased region" description="Acidic residues" evidence="7">
    <location>
        <begin position="304"/>
        <end position="322"/>
    </location>
</feature>
<dbReference type="InterPro" id="IPR051845">
    <property type="entry name" value="Znf385"/>
</dbReference>
<dbReference type="SMART" id="SM00355">
    <property type="entry name" value="ZnF_C2H2"/>
    <property type="match status" value="3"/>
</dbReference>
<name>A0A2U9CGC4_SCOMX</name>
<evidence type="ECO:0000313" key="10">
    <source>
        <dbReference type="Proteomes" id="UP000246464"/>
    </source>
</evidence>
<dbReference type="Pfam" id="PF12874">
    <property type="entry name" value="zf-met"/>
    <property type="match status" value="2"/>
</dbReference>
<evidence type="ECO:0000256" key="3">
    <source>
        <dbReference type="ARBA" id="ARBA00022737"/>
    </source>
</evidence>
<evidence type="ECO:0000256" key="5">
    <source>
        <dbReference type="ARBA" id="ARBA00022833"/>
    </source>
</evidence>
<dbReference type="SMART" id="SM00451">
    <property type="entry name" value="ZnF_U1"/>
    <property type="match status" value="3"/>
</dbReference>
<dbReference type="SUPFAM" id="SSF57667">
    <property type="entry name" value="beta-beta-alpha zinc fingers"/>
    <property type="match status" value="3"/>
</dbReference>